<dbReference type="EMBL" id="JASSOM010000051">
    <property type="protein sequence ID" value="MDK9363672.1"/>
    <property type="molecule type" value="Genomic_DNA"/>
</dbReference>
<sequence length="117" mass="13364">MIQCKRVYDAASPDDGYRILVDRLWPRGVKKEDLAFDEWCKALTPSSDLRKAFHGETIDFTAFREAYQQELAQHLDEGKRVAALAQKQTVTLLYGAKNTQQNHALVLADWLRQLAEG</sequence>
<dbReference type="Pfam" id="PF22752">
    <property type="entry name" value="DUF488-N3i"/>
    <property type="match status" value="1"/>
</dbReference>
<organism evidence="1 2">
    <name type="scientific">Lelliottia wanjuensis</name>
    <dbReference type="NCBI Taxonomy" id="3050585"/>
    <lineage>
        <taxon>Bacteria</taxon>
        <taxon>Pseudomonadati</taxon>
        <taxon>Pseudomonadota</taxon>
        <taxon>Gammaproteobacteria</taxon>
        <taxon>Enterobacterales</taxon>
        <taxon>Enterobacteriaceae</taxon>
        <taxon>Lelliottia</taxon>
    </lineage>
</organism>
<name>A0AAP4D251_9ENTR</name>
<dbReference type="AlphaFoldDB" id="A0AAP4D251"/>
<protein>
    <submittedName>
        <fullName evidence="1">DUF488 domain-containing protein</fullName>
    </submittedName>
</protein>
<dbReference type="Proteomes" id="UP001223214">
    <property type="component" value="Unassembled WGS sequence"/>
</dbReference>
<dbReference type="PANTHER" id="PTHR36849">
    <property type="entry name" value="CYTOPLASMIC PROTEIN-RELATED"/>
    <property type="match status" value="1"/>
</dbReference>
<dbReference type="RefSeq" id="WP_282494964.1">
    <property type="nucleotide sequence ID" value="NZ_JASCAP010000041.1"/>
</dbReference>
<keyword evidence="2" id="KW-1185">Reference proteome</keyword>
<evidence type="ECO:0000313" key="2">
    <source>
        <dbReference type="Proteomes" id="UP001223214"/>
    </source>
</evidence>
<dbReference type="InterPro" id="IPR052552">
    <property type="entry name" value="YeaO-like"/>
</dbReference>
<evidence type="ECO:0000313" key="1">
    <source>
        <dbReference type="EMBL" id="MDK9363672.1"/>
    </source>
</evidence>
<proteinExistence type="predicted"/>
<comment type="caution">
    <text evidence="1">The sequence shown here is derived from an EMBL/GenBank/DDBJ whole genome shotgun (WGS) entry which is preliminary data.</text>
</comment>
<reference evidence="1 2" key="1">
    <citation type="submission" date="2023-06" db="EMBL/GenBank/DDBJ databases">
        <title>Identification and characterization of antibiotic-resistant Gram-negative bacteria.</title>
        <authorList>
            <person name="Cho G.-S."/>
            <person name="Lee J."/>
            <person name="Tai E."/>
            <person name="Jeong S."/>
            <person name="Kim I."/>
            <person name="Kim B.-E."/>
            <person name="Jeong M.-I."/>
            <person name="Oh K.-K."/>
            <person name="Franz C.M.A.P."/>
        </authorList>
    </citation>
    <scope>NUCLEOTIDE SEQUENCE [LARGE SCALE GENOMIC DNA]</scope>
    <source>
        <strain evidence="1 2">V106_12</strain>
    </source>
</reference>
<accession>A0AAP4D251</accession>
<dbReference type="PANTHER" id="PTHR36849:SF1">
    <property type="entry name" value="CYTOPLASMIC PROTEIN"/>
    <property type="match status" value="1"/>
</dbReference>
<gene>
    <name evidence="1" type="ORF">QQF32_10745</name>
</gene>